<dbReference type="Proteomes" id="UP000321192">
    <property type="component" value="Unassembled WGS sequence"/>
</dbReference>
<dbReference type="NCBIfam" id="NF033682">
    <property type="entry name" value="retention_LapA"/>
    <property type="match status" value="1"/>
</dbReference>
<evidence type="ECO:0000256" key="1">
    <source>
        <dbReference type="SAM" id="MobiDB-lite"/>
    </source>
</evidence>
<evidence type="ECO:0000313" key="3">
    <source>
        <dbReference type="Proteomes" id="UP000321192"/>
    </source>
</evidence>
<dbReference type="InterPro" id="IPR047777">
    <property type="entry name" value="LapA-like_RM"/>
</dbReference>
<organism evidence="2 3">
    <name type="scientific">Thauera aminoaromatica</name>
    <dbReference type="NCBI Taxonomy" id="164330"/>
    <lineage>
        <taxon>Bacteria</taxon>
        <taxon>Pseudomonadati</taxon>
        <taxon>Pseudomonadota</taxon>
        <taxon>Betaproteobacteria</taxon>
        <taxon>Rhodocyclales</taxon>
        <taxon>Zoogloeaceae</taxon>
        <taxon>Thauera</taxon>
    </lineage>
</organism>
<feature type="region of interest" description="Disordered" evidence="1">
    <location>
        <begin position="147"/>
        <end position="167"/>
    </location>
</feature>
<proteinExistence type="predicted"/>
<reference evidence="2 3" key="1">
    <citation type="submission" date="2018-09" db="EMBL/GenBank/DDBJ databases">
        <title>Metagenome Assembled Genomes from an Advanced Water Purification Facility.</title>
        <authorList>
            <person name="Stamps B.W."/>
            <person name="Spear J.R."/>
        </authorList>
    </citation>
    <scope>NUCLEOTIDE SEQUENCE [LARGE SCALE GENOMIC DNA]</scope>
    <source>
        <strain evidence="2">Bin_27_1</strain>
    </source>
</reference>
<accession>A0A5C7S1E0</accession>
<comment type="caution">
    <text evidence="2">The sequence shown here is derived from an EMBL/GenBank/DDBJ whole genome shotgun (WGS) entry which is preliminary data.</text>
</comment>
<evidence type="ECO:0000313" key="2">
    <source>
        <dbReference type="EMBL" id="TXH77527.1"/>
    </source>
</evidence>
<protein>
    <submittedName>
        <fullName evidence="2">Retention module-containing protein</fullName>
    </submittedName>
</protein>
<dbReference type="RefSeq" id="WP_276663188.1">
    <property type="nucleotide sequence ID" value="NZ_SSFD01000419.1"/>
</dbReference>
<feature type="non-terminal residue" evidence="2">
    <location>
        <position position="363"/>
    </location>
</feature>
<sequence length="363" mass="36429">MAEAVVIARVAALQGEVFARSPEGTVRRLKVGDPVREGDVIVPGAGGRVELALQDGTTRLVGSGEQLTVDAEVAAEVKPGAADAALLAGNGEFERVIKAINEGGSLDELLEETAAGEAGGVDGGSSFVRLLRITENVDPLVFRFGSPDRDQFDEPPVGGSAGTGPGAPTISADDGNNVAPGQATVRERGLLSGGDTSETTTGTITVQVPGGVISLTIGGTSFTAAQLGNPAYLAANPVDTGEGLLTVTGYNTVTGVLSYSYTLKGPVNQPGVSETIDNIAVSVTSPGGTAGTTLGIHIIDSVPQALNDSNTVGEDAVPNSIIGNVFTPNDDIGADVVIGGEDVTDDAVRYGILADGIAVVQGL</sequence>
<gene>
    <name evidence="2" type="ORF">E6Q80_24560</name>
</gene>
<dbReference type="AlphaFoldDB" id="A0A5C7S1E0"/>
<name>A0A5C7S1E0_THASP</name>
<dbReference type="EMBL" id="SSFD01000419">
    <property type="protein sequence ID" value="TXH77527.1"/>
    <property type="molecule type" value="Genomic_DNA"/>
</dbReference>